<gene>
    <name evidence="2" type="ORF">GUJ93_ZPchr0005g15474</name>
</gene>
<feature type="compositionally biased region" description="Low complexity" evidence="1">
    <location>
        <begin position="59"/>
        <end position="71"/>
    </location>
</feature>
<comment type="caution">
    <text evidence="2">The sequence shown here is derived from an EMBL/GenBank/DDBJ whole genome shotgun (WGS) entry which is preliminary data.</text>
</comment>
<proteinExistence type="predicted"/>
<accession>A0A8J5T9D7</accession>
<reference evidence="2" key="1">
    <citation type="journal article" date="2021" name="bioRxiv">
        <title>Whole Genome Assembly and Annotation of Northern Wild Rice, Zizania palustris L., Supports a Whole Genome Duplication in the Zizania Genus.</title>
        <authorList>
            <person name="Haas M."/>
            <person name="Kono T."/>
            <person name="Macchietto M."/>
            <person name="Millas R."/>
            <person name="McGilp L."/>
            <person name="Shao M."/>
            <person name="Duquette J."/>
            <person name="Hirsch C.N."/>
            <person name="Kimball J."/>
        </authorList>
    </citation>
    <scope>NUCLEOTIDE SEQUENCE</scope>
    <source>
        <tissue evidence="2">Fresh leaf tissue</tissue>
    </source>
</reference>
<dbReference type="Proteomes" id="UP000729402">
    <property type="component" value="Unassembled WGS sequence"/>
</dbReference>
<keyword evidence="3" id="KW-1185">Reference proteome</keyword>
<evidence type="ECO:0000256" key="1">
    <source>
        <dbReference type="SAM" id="MobiDB-lite"/>
    </source>
</evidence>
<evidence type="ECO:0000313" key="2">
    <source>
        <dbReference type="EMBL" id="KAG8068646.1"/>
    </source>
</evidence>
<protein>
    <submittedName>
        <fullName evidence="2">Uncharacterized protein</fullName>
    </submittedName>
</protein>
<dbReference type="AlphaFoldDB" id="A0A8J5T9D7"/>
<dbReference type="EMBL" id="JAAALK010000284">
    <property type="protein sequence ID" value="KAG8068646.1"/>
    <property type="molecule type" value="Genomic_DNA"/>
</dbReference>
<evidence type="ECO:0000313" key="3">
    <source>
        <dbReference type="Proteomes" id="UP000729402"/>
    </source>
</evidence>
<reference evidence="2" key="2">
    <citation type="submission" date="2021-02" db="EMBL/GenBank/DDBJ databases">
        <authorList>
            <person name="Kimball J.A."/>
            <person name="Haas M.W."/>
            <person name="Macchietto M."/>
            <person name="Kono T."/>
            <person name="Duquette J."/>
            <person name="Shao M."/>
        </authorList>
    </citation>
    <scope>NUCLEOTIDE SEQUENCE</scope>
    <source>
        <tissue evidence="2">Fresh leaf tissue</tissue>
    </source>
</reference>
<sequence>MRVDGGGDLLVEVWSGGGRAWRKVGVAGAGDFRGGVHRCSSPPRPSRVVAASSHRPESSLESPLAPAAALSCRHPAPSPKSPPP</sequence>
<feature type="region of interest" description="Disordered" evidence="1">
    <location>
        <begin position="32"/>
        <end position="84"/>
    </location>
</feature>
<name>A0A8J5T9D7_ZIZPA</name>
<organism evidence="2 3">
    <name type="scientific">Zizania palustris</name>
    <name type="common">Northern wild rice</name>
    <dbReference type="NCBI Taxonomy" id="103762"/>
    <lineage>
        <taxon>Eukaryota</taxon>
        <taxon>Viridiplantae</taxon>
        <taxon>Streptophyta</taxon>
        <taxon>Embryophyta</taxon>
        <taxon>Tracheophyta</taxon>
        <taxon>Spermatophyta</taxon>
        <taxon>Magnoliopsida</taxon>
        <taxon>Liliopsida</taxon>
        <taxon>Poales</taxon>
        <taxon>Poaceae</taxon>
        <taxon>BOP clade</taxon>
        <taxon>Oryzoideae</taxon>
        <taxon>Oryzeae</taxon>
        <taxon>Zizaniinae</taxon>
        <taxon>Zizania</taxon>
    </lineage>
</organism>